<dbReference type="EMBL" id="AP035787">
    <property type="protein sequence ID" value="BFO76560.1"/>
    <property type="molecule type" value="Genomic_DNA"/>
</dbReference>
<evidence type="ECO:0000313" key="1">
    <source>
        <dbReference type="EMBL" id="BFO76560.1"/>
    </source>
</evidence>
<sequence length="142" mass="17086">MPVGDRRPFPQAFREGMNAVKWAKFVDSNYCYTFYYPSFFVREERADGVVAFGYHAYGMNVVLESRVSDADSQRQLEYIREGELEESRDYRYYVHGIQRGGKLYSLALYYPAEYRWCMQRLIWKVKTWRCETVKLQMSQYAR</sequence>
<accession>A0AB33JDE1</accession>
<name>A0AB33JDE1_9BACT</name>
<organism evidence="1">
    <name type="scientific">Prevotella sp. GTC17259</name>
    <dbReference type="NCBI Taxonomy" id="3236795"/>
    <lineage>
        <taxon>Bacteria</taxon>
        <taxon>Pseudomonadati</taxon>
        <taxon>Bacteroidota</taxon>
        <taxon>Bacteroidia</taxon>
        <taxon>Bacteroidales</taxon>
        <taxon>Prevotellaceae</taxon>
        <taxon>Prevotella</taxon>
    </lineage>
</organism>
<gene>
    <name evidence="1" type="ORF">GTC17259_16100</name>
</gene>
<dbReference type="AlphaFoldDB" id="A0AB33JDE1"/>
<reference evidence="1" key="1">
    <citation type="submission" date="2024-07" db="EMBL/GenBank/DDBJ databases">
        <title>Complete genome sequence of Prevotella sp. YM-2024 GTC17259.</title>
        <authorList>
            <person name="Hayashi M."/>
            <person name="Muto Y."/>
            <person name="Tanaka K."/>
            <person name="Niwa H."/>
        </authorList>
    </citation>
    <scope>NUCLEOTIDE SEQUENCE</scope>
    <source>
        <strain evidence="1">GTC17259</strain>
    </source>
</reference>
<protein>
    <submittedName>
        <fullName evidence="1">Uncharacterized protein</fullName>
    </submittedName>
</protein>
<proteinExistence type="predicted"/>